<feature type="region of interest" description="Disordered" evidence="1">
    <location>
        <begin position="72"/>
        <end position="99"/>
    </location>
</feature>
<dbReference type="AlphaFoldDB" id="A0AAV4UZE6"/>
<protein>
    <submittedName>
        <fullName evidence="2">Uncharacterized protein</fullName>
    </submittedName>
</protein>
<name>A0AAV4UZE6_CAEEX</name>
<dbReference type="EMBL" id="BPLR01013696">
    <property type="protein sequence ID" value="GIY63029.1"/>
    <property type="molecule type" value="Genomic_DNA"/>
</dbReference>
<comment type="caution">
    <text evidence="2">The sequence shown here is derived from an EMBL/GenBank/DDBJ whole genome shotgun (WGS) entry which is preliminary data.</text>
</comment>
<dbReference type="Proteomes" id="UP001054945">
    <property type="component" value="Unassembled WGS sequence"/>
</dbReference>
<evidence type="ECO:0000313" key="3">
    <source>
        <dbReference type="Proteomes" id="UP001054945"/>
    </source>
</evidence>
<evidence type="ECO:0000256" key="1">
    <source>
        <dbReference type="SAM" id="MobiDB-lite"/>
    </source>
</evidence>
<sequence>MKSLDHLCKLRENEELPDVKQKKFISTRGRINPFHRTSTVDLSLVGLLEKLDGLFSNDLCWFHPEKFQAKPNEEDVTGLPPTYSKSEMVSRPRDFLTGT</sequence>
<keyword evidence="3" id="KW-1185">Reference proteome</keyword>
<accession>A0AAV4UZE6</accession>
<reference evidence="2 3" key="1">
    <citation type="submission" date="2021-06" db="EMBL/GenBank/DDBJ databases">
        <title>Caerostris extrusa draft genome.</title>
        <authorList>
            <person name="Kono N."/>
            <person name="Arakawa K."/>
        </authorList>
    </citation>
    <scope>NUCLEOTIDE SEQUENCE [LARGE SCALE GENOMIC DNA]</scope>
</reference>
<feature type="compositionally biased region" description="Basic and acidic residues" evidence="1">
    <location>
        <begin position="88"/>
        <end position="99"/>
    </location>
</feature>
<proteinExistence type="predicted"/>
<evidence type="ECO:0000313" key="2">
    <source>
        <dbReference type="EMBL" id="GIY63029.1"/>
    </source>
</evidence>
<gene>
    <name evidence="2" type="ORF">CEXT_484571</name>
</gene>
<organism evidence="2 3">
    <name type="scientific">Caerostris extrusa</name>
    <name type="common">Bark spider</name>
    <name type="synonym">Caerostris bankana</name>
    <dbReference type="NCBI Taxonomy" id="172846"/>
    <lineage>
        <taxon>Eukaryota</taxon>
        <taxon>Metazoa</taxon>
        <taxon>Ecdysozoa</taxon>
        <taxon>Arthropoda</taxon>
        <taxon>Chelicerata</taxon>
        <taxon>Arachnida</taxon>
        <taxon>Araneae</taxon>
        <taxon>Araneomorphae</taxon>
        <taxon>Entelegynae</taxon>
        <taxon>Araneoidea</taxon>
        <taxon>Araneidae</taxon>
        <taxon>Caerostris</taxon>
    </lineage>
</organism>